<dbReference type="GO" id="GO:0043200">
    <property type="term" value="P:response to amino acid"/>
    <property type="evidence" value="ECO:0007669"/>
    <property type="project" value="TreeGrafter"/>
</dbReference>
<dbReference type="GO" id="GO:0043565">
    <property type="term" value="F:sequence-specific DNA binding"/>
    <property type="evidence" value="ECO:0007669"/>
    <property type="project" value="InterPro"/>
</dbReference>
<dbReference type="SMART" id="SM00344">
    <property type="entry name" value="HTH_ASNC"/>
    <property type="match status" value="1"/>
</dbReference>
<name>A0A918Q2D3_9ACTN</name>
<reference evidence="5" key="1">
    <citation type="journal article" date="2014" name="Int. J. Syst. Evol. Microbiol.">
        <title>Complete genome sequence of Corynebacterium casei LMG S-19264T (=DSM 44701T), isolated from a smear-ripened cheese.</title>
        <authorList>
            <consortium name="US DOE Joint Genome Institute (JGI-PGF)"/>
            <person name="Walter F."/>
            <person name="Albersmeier A."/>
            <person name="Kalinowski J."/>
            <person name="Ruckert C."/>
        </authorList>
    </citation>
    <scope>NUCLEOTIDE SEQUENCE</scope>
    <source>
        <strain evidence="5">JCM 4815</strain>
    </source>
</reference>
<protein>
    <submittedName>
        <fullName evidence="5">AsnC family transcriptional regulator</fullName>
    </submittedName>
</protein>
<dbReference type="PANTHER" id="PTHR30154:SF53">
    <property type="entry name" value="HTH-TYPE TRANSCRIPTIONAL REGULATOR LRPC"/>
    <property type="match status" value="1"/>
</dbReference>
<dbReference type="GO" id="GO:0005829">
    <property type="term" value="C:cytosol"/>
    <property type="evidence" value="ECO:0007669"/>
    <property type="project" value="TreeGrafter"/>
</dbReference>
<dbReference type="PRINTS" id="PR00033">
    <property type="entry name" value="HTHASNC"/>
</dbReference>
<organism evidence="5 6">
    <name type="scientific">Streptomyces poonensis</name>
    <dbReference type="NCBI Taxonomy" id="68255"/>
    <lineage>
        <taxon>Bacteria</taxon>
        <taxon>Bacillati</taxon>
        <taxon>Actinomycetota</taxon>
        <taxon>Actinomycetes</taxon>
        <taxon>Kitasatosporales</taxon>
        <taxon>Streptomycetaceae</taxon>
        <taxon>Streptomyces</taxon>
    </lineage>
</organism>
<dbReference type="EMBL" id="BMVW01000014">
    <property type="protein sequence ID" value="GGZ30017.1"/>
    <property type="molecule type" value="Genomic_DNA"/>
</dbReference>
<keyword evidence="6" id="KW-1185">Reference proteome</keyword>
<keyword evidence="1" id="KW-0805">Transcription regulation</keyword>
<reference evidence="5" key="2">
    <citation type="submission" date="2020-09" db="EMBL/GenBank/DDBJ databases">
        <authorList>
            <person name="Sun Q."/>
            <person name="Ohkuma M."/>
        </authorList>
    </citation>
    <scope>NUCLEOTIDE SEQUENCE</scope>
    <source>
        <strain evidence="5">JCM 4815</strain>
    </source>
</reference>
<dbReference type="InterPro" id="IPR011008">
    <property type="entry name" value="Dimeric_a/b-barrel"/>
</dbReference>
<dbReference type="Gene3D" id="1.10.10.10">
    <property type="entry name" value="Winged helix-like DNA-binding domain superfamily/Winged helix DNA-binding domain"/>
    <property type="match status" value="1"/>
</dbReference>
<dbReference type="InterPro" id="IPR019887">
    <property type="entry name" value="Tscrpt_reg_AsnC/Lrp_C"/>
</dbReference>
<keyword evidence="3" id="KW-0804">Transcription</keyword>
<gene>
    <name evidence="5" type="primary">lrp</name>
    <name evidence="5" type="ORF">GCM10010365_58110</name>
</gene>
<evidence type="ECO:0000256" key="2">
    <source>
        <dbReference type="ARBA" id="ARBA00023125"/>
    </source>
</evidence>
<evidence type="ECO:0000256" key="1">
    <source>
        <dbReference type="ARBA" id="ARBA00023015"/>
    </source>
</evidence>
<comment type="caution">
    <text evidence="5">The sequence shown here is derived from an EMBL/GenBank/DDBJ whole genome shotgun (WGS) entry which is preliminary data.</text>
</comment>
<evidence type="ECO:0000313" key="6">
    <source>
        <dbReference type="Proteomes" id="UP000622166"/>
    </source>
</evidence>
<dbReference type="Pfam" id="PF01037">
    <property type="entry name" value="AsnC_trans_reg"/>
    <property type="match status" value="1"/>
</dbReference>
<dbReference type="InterPro" id="IPR036388">
    <property type="entry name" value="WH-like_DNA-bd_sf"/>
</dbReference>
<keyword evidence="2" id="KW-0238">DNA-binding</keyword>
<dbReference type="RefSeq" id="WP_189864172.1">
    <property type="nucleotide sequence ID" value="NZ_BMVW01000014.1"/>
</dbReference>
<dbReference type="PANTHER" id="PTHR30154">
    <property type="entry name" value="LEUCINE-RESPONSIVE REGULATORY PROTEIN"/>
    <property type="match status" value="1"/>
</dbReference>
<sequence>MSVSRSSGVDAVDLALIRELSRNARISLAEVGRRVSLSRPAVAERIRRLEEHGVIKGYGVHLDLDRLGLSLRAHVSLRPRHGSSRNPQVLRDRLLAIGHVLSCVHVTGANCYELTIAVRDAHHLEQVIEHLAELGDTTTGVVLSESVHLSDVDVAAWLLQGDH</sequence>
<dbReference type="PROSITE" id="PS50956">
    <property type="entry name" value="HTH_ASNC_2"/>
    <property type="match status" value="1"/>
</dbReference>
<accession>A0A918Q2D3</accession>
<dbReference type="Proteomes" id="UP000622166">
    <property type="component" value="Unassembled WGS sequence"/>
</dbReference>
<evidence type="ECO:0000313" key="5">
    <source>
        <dbReference type="EMBL" id="GGZ30017.1"/>
    </source>
</evidence>
<evidence type="ECO:0000259" key="4">
    <source>
        <dbReference type="PROSITE" id="PS50956"/>
    </source>
</evidence>
<feature type="domain" description="HTH asnC-type" evidence="4">
    <location>
        <begin position="9"/>
        <end position="70"/>
    </location>
</feature>
<evidence type="ECO:0000256" key="3">
    <source>
        <dbReference type="ARBA" id="ARBA00023163"/>
    </source>
</evidence>
<dbReference type="SUPFAM" id="SSF46785">
    <property type="entry name" value="Winged helix' DNA-binding domain"/>
    <property type="match status" value="1"/>
</dbReference>
<dbReference type="InterPro" id="IPR000485">
    <property type="entry name" value="AsnC-type_HTH_dom"/>
</dbReference>
<proteinExistence type="predicted"/>
<dbReference type="InterPro" id="IPR036390">
    <property type="entry name" value="WH_DNA-bd_sf"/>
</dbReference>
<dbReference type="Gene3D" id="3.30.70.920">
    <property type="match status" value="1"/>
</dbReference>
<dbReference type="InterPro" id="IPR019888">
    <property type="entry name" value="Tscrpt_reg_AsnC-like"/>
</dbReference>
<dbReference type="Pfam" id="PF13404">
    <property type="entry name" value="HTH_AsnC-type"/>
    <property type="match status" value="1"/>
</dbReference>
<dbReference type="SUPFAM" id="SSF54909">
    <property type="entry name" value="Dimeric alpha+beta barrel"/>
    <property type="match status" value="1"/>
</dbReference>
<dbReference type="AlphaFoldDB" id="A0A918Q2D3"/>
<dbReference type="FunFam" id="1.10.10.10:FF:000186">
    <property type="entry name" value="AsnC family transcriptional regulator"/>
    <property type="match status" value="1"/>
</dbReference>